<dbReference type="Proteomes" id="UP001140217">
    <property type="component" value="Unassembled WGS sequence"/>
</dbReference>
<comment type="caution">
    <text evidence="3">The sequence shown here is derived from an EMBL/GenBank/DDBJ whole genome shotgun (WGS) entry which is preliminary data.</text>
</comment>
<evidence type="ECO:0000256" key="1">
    <source>
        <dbReference type="SAM" id="MobiDB-lite"/>
    </source>
</evidence>
<gene>
    <name evidence="3" type="ORF">H4R18_004856</name>
</gene>
<evidence type="ECO:0000259" key="2">
    <source>
        <dbReference type="Pfam" id="PF14655"/>
    </source>
</evidence>
<name>A0A9W8H882_9FUNG</name>
<dbReference type="InterPro" id="IPR032839">
    <property type="entry name" value="RAB3GAP_N"/>
</dbReference>
<protein>
    <recommendedName>
        <fullName evidence="2">Rab3-GAP regulatory subunit N-terminal domain-containing protein</fullName>
    </recommendedName>
</protein>
<proteinExistence type="predicted"/>
<dbReference type="OrthoDB" id="360390at2759"/>
<dbReference type="Pfam" id="PF14655">
    <property type="entry name" value="RAB3GAP2_N"/>
    <property type="match status" value="1"/>
</dbReference>
<sequence>MMEVGSSVRSKNGRVAVSADGQIPEALLRLLFGEQPDGAADAADGGDHAGRYHALLQRAVCAASMGGSYVAVAHAERFMLLGRPEGSSTCYRLVSVGGDAALPGETVTALYCMDIYAPAPAQQARPGSPPLCVVAGYSTGHVRVFSAYGRLLMAHQLHPQPVLRIRLRMPLQDQRAAPAQPAAPDDVEEMCLTYADGTMVCVNGQSLYLALRLCLNEALAGEADAPALQYKKWAFDLGVSSVADAVSYGPAAGADPLALLAKGAATSDPLPPDATARFLVAPRHGEAAFGVFMTSEDAATSFSAAAIAGKVAAKVTGAVLSIAMSYFWRGGDGGGGGGDGSGAEAAGPGGAHRTEQGTPVPCVFAVRDSPRKVLDISLAPAQRGLAALTDSLGRVLLFDLESCEVVHMLKGLRGSQCAWLETQHGVYVVVCAAARGVVEVYELAQMERPLASVNVGPGWALHQCPAQPLGGSLLVGPGGSERRAALPLLASCMLLNSRGQTAQISIVL</sequence>
<organism evidence="3 4">
    <name type="scientific">Coemansia javaensis</name>
    <dbReference type="NCBI Taxonomy" id="2761396"/>
    <lineage>
        <taxon>Eukaryota</taxon>
        <taxon>Fungi</taxon>
        <taxon>Fungi incertae sedis</taxon>
        <taxon>Zoopagomycota</taxon>
        <taxon>Kickxellomycotina</taxon>
        <taxon>Kickxellomycetes</taxon>
        <taxon>Kickxellales</taxon>
        <taxon>Kickxellaceae</taxon>
        <taxon>Coemansia</taxon>
    </lineage>
</organism>
<dbReference type="AlphaFoldDB" id="A0A9W8H882"/>
<dbReference type="EMBL" id="JANBUL010000255">
    <property type="protein sequence ID" value="KAJ2778007.1"/>
    <property type="molecule type" value="Genomic_DNA"/>
</dbReference>
<dbReference type="PANTHER" id="PTHR12472:SF0">
    <property type="entry name" value="RAB3 GTPASE-ACTIVATING PROTEIN NON-CATALYTIC SUBUNIT"/>
    <property type="match status" value="1"/>
</dbReference>
<dbReference type="InterPro" id="IPR026059">
    <property type="entry name" value="Rab3GAP2"/>
</dbReference>
<feature type="region of interest" description="Disordered" evidence="1">
    <location>
        <begin position="337"/>
        <end position="356"/>
    </location>
</feature>
<feature type="domain" description="Rab3-GAP regulatory subunit N-terminal" evidence="2">
    <location>
        <begin position="56"/>
        <end position="448"/>
    </location>
</feature>
<dbReference type="PANTHER" id="PTHR12472">
    <property type="entry name" value="RAB3-GAP REGULATORY DOMAIN"/>
    <property type="match status" value="1"/>
</dbReference>
<evidence type="ECO:0000313" key="3">
    <source>
        <dbReference type="EMBL" id="KAJ2778007.1"/>
    </source>
</evidence>
<evidence type="ECO:0000313" key="4">
    <source>
        <dbReference type="Proteomes" id="UP001140217"/>
    </source>
</evidence>
<accession>A0A9W8H882</accession>
<keyword evidence="4" id="KW-1185">Reference proteome</keyword>
<reference evidence="3" key="1">
    <citation type="submission" date="2022-07" db="EMBL/GenBank/DDBJ databases">
        <title>Phylogenomic reconstructions and comparative analyses of Kickxellomycotina fungi.</title>
        <authorList>
            <person name="Reynolds N.K."/>
            <person name="Stajich J.E."/>
            <person name="Barry K."/>
            <person name="Grigoriev I.V."/>
            <person name="Crous P."/>
            <person name="Smith M.E."/>
        </authorList>
    </citation>
    <scope>NUCLEOTIDE SEQUENCE</scope>
    <source>
        <strain evidence="3">NBRC 105414</strain>
    </source>
</reference>